<dbReference type="SMART" id="SM00829">
    <property type="entry name" value="PKS_ER"/>
    <property type="match status" value="1"/>
</dbReference>
<dbReference type="Proteomes" id="UP000221024">
    <property type="component" value="Unassembled WGS sequence"/>
</dbReference>
<feature type="domain" description="Enoyl reductase (ER)" evidence="1">
    <location>
        <begin position="12"/>
        <end position="326"/>
    </location>
</feature>
<organism evidence="2 3">
    <name type="scientific">Longimonas halophila</name>
    <dbReference type="NCBI Taxonomy" id="1469170"/>
    <lineage>
        <taxon>Bacteria</taxon>
        <taxon>Pseudomonadati</taxon>
        <taxon>Rhodothermota</taxon>
        <taxon>Rhodothermia</taxon>
        <taxon>Rhodothermales</taxon>
        <taxon>Salisaetaceae</taxon>
        <taxon>Longimonas</taxon>
    </lineage>
</organism>
<dbReference type="SUPFAM" id="SSF50129">
    <property type="entry name" value="GroES-like"/>
    <property type="match status" value="1"/>
</dbReference>
<gene>
    <name evidence="2" type="ORF">CRI93_09025</name>
</gene>
<dbReference type="InterPro" id="IPR013154">
    <property type="entry name" value="ADH-like_N"/>
</dbReference>
<comment type="caution">
    <text evidence="2">The sequence shown here is derived from an EMBL/GenBank/DDBJ whole genome shotgun (WGS) entry which is preliminary data.</text>
</comment>
<protein>
    <submittedName>
        <fullName evidence="2">Oxidoreductase</fullName>
    </submittedName>
</protein>
<dbReference type="CDD" id="cd08288">
    <property type="entry name" value="MDR_yhdh"/>
    <property type="match status" value="1"/>
</dbReference>
<dbReference type="InterPro" id="IPR013149">
    <property type="entry name" value="ADH-like_C"/>
</dbReference>
<proteinExistence type="predicted"/>
<dbReference type="AlphaFoldDB" id="A0A2H3NL74"/>
<reference evidence="2 3" key="1">
    <citation type="submission" date="2017-10" db="EMBL/GenBank/DDBJ databases">
        <title>Draft genome of Longimonas halophila.</title>
        <authorList>
            <person name="Goh K.M."/>
            <person name="Shamsir M.S."/>
            <person name="Lim S.W."/>
        </authorList>
    </citation>
    <scope>NUCLEOTIDE SEQUENCE [LARGE SCALE GENOMIC DNA]</scope>
    <source>
        <strain evidence="2 3">KCTC 42399</strain>
    </source>
</reference>
<dbReference type="InterPro" id="IPR051397">
    <property type="entry name" value="Zn-ADH-like_protein"/>
</dbReference>
<dbReference type="PANTHER" id="PTHR43677:SF1">
    <property type="entry name" value="ACRYLYL-COA REDUCTASE ACUI-RELATED"/>
    <property type="match status" value="1"/>
</dbReference>
<evidence type="ECO:0000313" key="2">
    <source>
        <dbReference type="EMBL" id="PEN06770.1"/>
    </source>
</evidence>
<evidence type="ECO:0000313" key="3">
    <source>
        <dbReference type="Proteomes" id="UP000221024"/>
    </source>
</evidence>
<dbReference type="RefSeq" id="WP_098062296.1">
    <property type="nucleotide sequence ID" value="NZ_PDEP01000007.1"/>
</dbReference>
<dbReference type="PANTHER" id="PTHR43677">
    <property type="entry name" value="SHORT-CHAIN DEHYDROGENASE/REDUCTASE"/>
    <property type="match status" value="1"/>
</dbReference>
<dbReference type="EMBL" id="PDEP01000007">
    <property type="protein sequence ID" value="PEN06770.1"/>
    <property type="molecule type" value="Genomic_DNA"/>
</dbReference>
<sequence length="330" mass="34734">MFRALLLHNTDGEVTPRLDTITTDDLPPGDTHVRVLYSSINYKDALAVTNSAPIIRGDFPIAPGIDLVGEVVSSESDAWEAGDRVIGTGWGLGEDVWGGYTEEVRVRADQLVALPEGLSPHQAMTIGTAGFTAMLSVMALEDHGLTPESGEVVVTGASGGAGSMAVALLAQAGYTAVASTGSENAHAYLDTLGAARIVHRDAFSDGPKRPMESGQWAGAIDAVGGNTLATLIAQLKRHASVASFGNAAGHELHTTVLPFILRGVNLLGIDSNTCPNDRRRTAWTRLDALLTDDLLERMTYQVVNLEDVPDAAQDVLSGDSRGRIVVEVQG</sequence>
<dbReference type="InterPro" id="IPR036291">
    <property type="entry name" value="NAD(P)-bd_dom_sf"/>
</dbReference>
<dbReference type="OrthoDB" id="9805663at2"/>
<accession>A0A2H3NL74</accession>
<dbReference type="InterPro" id="IPR020843">
    <property type="entry name" value="ER"/>
</dbReference>
<keyword evidence="3" id="KW-1185">Reference proteome</keyword>
<dbReference type="InterPro" id="IPR014188">
    <property type="entry name" value="Acrylyl-CoA_reductase_AcuI"/>
</dbReference>
<dbReference type="Gene3D" id="3.90.180.10">
    <property type="entry name" value="Medium-chain alcohol dehydrogenases, catalytic domain"/>
    <property type="match status" value="1"/>
</dbReference>
<dbReference type="InterPro" id="IPR011032">
    <property type="entry name" value="GroES-like_sf"/>
</dbReference>
<dbReference type="Gene3D" id="3.40.50.720">
    <property type="entry name" value="NAD(P)-binding Rossmann-like Domain"/>
    <property type="match status" value="1"/>
</dbReference>
<dbReference type="Pfam" id="PF08240">
    <property type="entry name" value="ADH_N"/>
    <property type="match status" value="1"/>
</dbReference>
<dbReference type="SUPFAM" id="SSF51735">
    <property type="entry name" value="NAD(P)-binding Rossmann-fold domains"/>
    <property type="match status" value="1"/>
</dbReference>
<name>A0A2H3NL74_9BACT</name>
<dbReference type="GO" id="GO:0043957">
    <property type="term" value="F:acryloyl-CoA reductase (NADPH) activity"/>
    <property type="evidence" value="ECO:0007669"/>
    <property type="project" value="TreeGrafter"/>
</dbReference>
<dbReference type="NCBIfam" id="TIGR02823">
    <property type="entry name" value="oxido_YhdH"/>
    <property type="match status" value="1"/>
</dbReference>
<dbReference type="Pfam" id="PF00107">
    <property type="entry name" value="ADH_zinc_N"/>
    <property type="match status" value="1"/>
</dbReference>
<evidence type="ECO:0000259" key="1">
    <source>
        <dbReference type="SMART" id="SM00829"/>
    </source>
</evidence>